<feature type="compositionally biased region" description="Polar residues" evidence="6">
    <location>
        <begin position="16"/>
        <end position="28"/>
    </location>
</feature>
<evidence type="ECO:0000313" key="7">
    <source>
        <dbReference type="EMBL" id="MBH0229268.1"/>
    </source>
</evidence>
<protein>
    <recommendedName>
        <fullName evidence="4 5">Flagellar hook-basal body complex protein FliE</fullName>
    </recommendedName>
</protein>
<evidence type="ECO:0000313" key="8">
    <source>
        <dbReference type="Proteomes" id="UP000614490"/>
    </source>
</evidence>
<dbReference type="PRINTS" id="PR01006">
    <property type="entry name" value="FLGHOOKFLIE"/>
</dbReference>
<comment type="caution">
    <text evidence="7">The sequence shown here is derived from an EMBL/GenBank/DDBJ whole genome shotgun (WGS) entry which is preliminary data.</text>
</comment>
<dbReference type="GO" id="GO:0009425">
    <property type="term" value="C:bacterial-type flagellum basal body"/>
    <property type="evidence" value="ECO:0007669"/>
    <property type="project" value="UniProtKB-SubCell"/>
</dbReference>
<evidence type="ECO:0000256" key="4">
    <source>
        <dbReference type="HAMAP-Rule" id="MF_00724"/>
    </source>
</evidence>
<dbReference type="PANTHER" id="PTHR34653:SF1">
    <property type="entry name" value="FLAGELLAR HOOK-BASAL BODY COMPLEX PROTEIN FLIE"/>
    <property type="match status" value="1"/>
</dbReference>
<dbReference type="Proteomes" id="UP000614490">
    <property type="component" value="Unassembled WGS sequence"/>
</dbReference>
<keyword evidence="7" id="KW-0969">Cilium</keyword>
<evidence type="ECO:0000256" key="1">
    <source>
        <dbReference type="ARBA" id="ARBA00004117"/>
    </source>
</evidence>
<reference evidence="7 8" key="1">
    <citation type="journal article" date="2005" name="Int. J. Syst. Evol. Microbiol.">
        <title>Halobacillus yeomjeoni sp. nov., isolated from a marine solar saltern in Korea.</title>
        <authorList>
            <person name="Yoon J.H."/>
            <person name="Kang S.J."/>
            <person name="Lee C.H."/>
            <person name="Oh H.W."/>
            <person name="Oh T.K."/>
        </authorList>
    </citation>
    <scope>NUCLEOTIDE SEQUENCE [LARGE SCALE GENOMIC DNA]</scope>
    <source>
        <strain evidence="7 8">KCTC 3957</strain>
    </source>
</reference>
<dbReference type="NCBIfam" id="TIGR00205">
    <property type="entry name" value="fliE"/>
    <property type="match status" value="1"/>
</dbReference>
<dbReference type="GO" id="GO:0005198">
    <property type="term" value="F:structural molecule activity"/>
    <property type="evidence" value="ECO:0007669"/>
    <property type="project" value="UniProtKB-UniRule"/>
</dbReference>
<evidence type="ECO:0000256" key="6">
    <source>
        <dbReference type="SAM" id="MobiDB-lite"/>
    </source>
</evidence>
<dbReference type="GO" id="GO:0071973">
    <property type="term" value="P:bacterial-type flagellum-dependent cell motility"/>
    <property type="evidence" value="ECO:0007669"/>
    <property type="project" value="InterPro"/>
</dbReference>
<dbReference type="AlphaFoldDB" id="A0A931HTS4"/>
<dbReference type="EMBL" id="JADZSC010000001">
    <property type="protein sequence ID" value="MBH0229268.1"/>
    <property type="molecule type" value="Genomic_DNA"/>
</dbReference>
<keyword evidence="7" id="KW-0282">Flagellum</keyword>
<dbReference type="PANTHER" id="PTHR34653">
    <property type="match status" value="1"/>
</dbReference>
<keyword evidence="8" id="KW-1185">Reference proteome</keyword>
<organism evidence="7 8">
    <name type="scientific">Halobacillus yeomjeoni</name>
    <dbReference type="NCBI Taxonomy" id="311194"/>
    <lineage>
        <taxon>Bacteria</taxon>
        <taxon>Bacillati</taxon>
        <taxon>Bacillota</taxon>
        <taxon>Bacilli</taxon>
        <taxon>Bacillales</taxon>
        <taxon>Bacillaceae</taxon>
        <taxon>Halobacillus</taxon>
    </lineage>
</organism>
<proteinExistence type="inferred from homology"/>
<evidence type="ECO:0000256" key="2">
    <source>
        <dbReference type="ARBA" id="ARBA00009272"/>
    </source>
</evidence>
<sequence>MKGIYSPADQPAIFKNSLSPQGNRSLSPSEVHANFAGQLKQAIDGVNKAQVESDSKTQALARGEIDDLHDVMIASQKASITMQTTVEVQSKVIEAYKEIMRMQV</sequence>
<dbReference type="Pfam" id="PF02049">
    <property type="entry name" value="FliE"/>
    <property type="match status" value="1"/>
</dbReference>
<evidence type="ECO:0000256" key="3">
    <source>
        <dbReference type="ARBA" id="ARBA00023143"/>
    </source>
</evidence>
<keyword evidence="3 4" id="KW-0975">Bacterial flagellum</keyword>
<feature type="region of interest" description="Disordered" evidence="6">
    <location>
        <begin position="1"/>
        <end position="29"/>
    </location>
</feature>
<gene>
    <name evidence="4 7" type="primary">fliE</name>
    <name evidence="7" type="ORF">H0267_03485</name>
</gene>
<comment type="similarity">
    <text evidence="2 4">Belongs to the FliE family.</text>
</comment>
<dbReference type="InterPro" id="IPR001624">
    <property type="entry name" value="FliE"/>
</dbReference>
<dbReference type="GO" id="GO:0003774">
    <property type="term" value="F:cytoskeletal motor activity"/>
    <property type="evidence" value="ECO:0007669"/>
    <property type="project" value="InterPro"/>
</dbReference>
<comment type="subcellular location">
    <subcellularLocation>
        <location evidence="1 4">Bacterial flagellum basal body</location>
    </subcellularLocation>
</comment>
<keyword evidence="7" id="KW-0966">Cell projection</keyword>
<name>A0A931HTS4_9BACI</name>
<accession>A0A931HTS4</accession>
<dbReference type="HAMAP" id="MF_00724">
    <property type="entry name" value="FliE"/>
    <property type="match status" value="1"/>
</dbReference>
<evidence type="ECO:0000256" key="5">
    <source>
        <dbReference type="NCBIfam" id="TIGR00205"/>
    </source>
</evidence>
<dbReference type="RefSeq" id="WP_197315890.1">
    <property type="nucleotide sequence ID" value="NZ_JADZSC010000001.1"/>
</dbReference>